<organism evidence="3 4">
    <name type="scientific">Polaribacter gangjinensis</name>
    <dbReference type="NCBI Taxonomy" id="574710"/>
    <lineage>
        <taxon>Bacteria</taxon>
        <taxon>Pseudomonadati</taxon>
        <taxon>Bacteroidota</taxon>
        <taxon>Flavobacteriia</taxon>
        <taxon>Flavobacteriales</taxon>
        <taxon>Flavobacteriaceae</taxon>
    </lineage>
</organism>
<dbReference type="PANTHER" id="PTHR34512">
    <property type="entry name" value="CELL SURFACE PROTEIN"/>
    <property type="match status" value="1"/>
</dbReference>
<feature type="chain" id="PRO_5015491971" description="PKD domain-containing protein" evidence="1">
    <location>
        <begin position="26"/>
        <end position="495"/>
    </location>
</feature>
<dbReference type="AlphaFoldDB" id="A0A2S7WBH8"/>
<keyword evidence="4" id="KW-1185">Reference proteome</keyword>
<dbReference type="Proteomes" id="UP000237608">
    <property type="component" value="Unassembled WGS sequence"/>
</dbReference>
<dbReference type="Gene3D" id="2.60.40.10">
    <property type="entry name" value="Immunoglobulins"/>
    <property type="match status" value="1"/>
</dbReference>
<dbReference type="InterPro" id="IPR013783">
    <property type="entry name" value="Ig-like_fold"/>
</dbReference>
<dbReference type="InterPro" id="IPR000601">
    <property type="entry name" value="PKD_dom"/>
</dbReference>
<keyword evidence="1" id="KW-0732">Signal</keyword>
<dbReference type="PANTHER" id="PTHR34512:SF30">
    <property type="entry name" value="OUTER MEMBRANE PROTEIN ASSEMBLY FACTOR BAMB"/>
    <property type="match status" value="1"/>
</dbReference>
<evidence type="ECO:0000313" key="4">
    <source>
        <dbReference type="Proteomes" id="UP000237608"/>
    </source>
</evidence>
<dbReference type="Pfam" id="PF18911">
    <property type="entry name" value="PKD_4"/>
    <property type="match status" value="1"/>
</dbReference>
<dbReference type="Gene3D" id="2.40.10.480">
    <property type="match status" value="1"/>
</dbReference>
<feature type="signal peptide" evidence="1">
    <location>
        <begin position="1"/>
        <end position="25"/>
    </location>
</feature>
<comment type="caution">
    <text evidence="3">The sequence shown here is derived from an EMBL/GenBank/DDBJ whole genome shotgun (WGS) entry which is preliminary data.</text>
</comment>
<reference evidence="3 4" key="1">
    <citation type="submission" date="2016-12" db="EMBL/GenBank/DDBJ databases">
        <title>Trade-off between light-utilization and light-protection in marine flavobacteria.</title>
        <authorList>
            <person name="Kumagai Y."/>
            <person name="Yoshizawa S."/>
            <person name="Kogure K."/>
            <person name="Iwasaki W."/>
        </authorList>
    </citation>
    <scope>NUCLEOTIDE SEQUENCE [LARGE SCALE GENOMIC DNA]</scope>
    <source>
        <strain evidence="3 4">KCTC 22729</strain>
    </source>
</reference>
<evidence type="ECO:0000259" key="2">
    <source>
        <dbReference type="PROSITE" id="PS50093"/>
    </source>
</evidence>
<protein>
    <recommendedName>
        <fullName evidence="2">PKD domain-containing protein</fullName>
    </recommendedName>
</protein>
<accession>A0A2S7WBH8</accession>
<feature type="domain" description="PKD" evidence="2">
    <location>
        <begin position="60"/>
        <end position="108"/>
    </location>
</feature>
<dbReference type="SUPFAM" id="SSF50998">
    <property type="entry name" value="Quinoprotein alcohol dehydrogenase-like"/>
    <property type="match status" value="2"/>
</dbReference>
<dbReference type="EMBL" id="MSCL01000001">
    <property type="protein sequence ID" value="PQJ74611.1"/>
    <property type="molecule type" value="Genomic_DNA"/>
</dbReference>
<dbReference type="SMART" id="SM00564">
    <property type="entry name" value="PQQ"/>
    <property type="match status" value="7"/>
</dbReference>
<dbReference type="Pfam" id="PF13360">
    <property type="entry name" value="PQQ_2"/>
    <property type="match status" value="1"/>
</dbReference>
<dbReference type="InterPro" id="IPR022409">
    <property type="entry name" value="PKD/Chitinase_dom"/>
</dbReference>
<dbReference type="InterPro" id="IPR002372">
    <property type="entry name" value="PQQ_rpt_dom"/>
</dbReference>
<dbReference type="CDD" id="cd00146">
    <property type="entry name" value="PKD"/>
    <property type="match status" value="1"/>
</dbReference>
<gene>
    <name evidence="3" type="ORF">BTO13_04780</name>
</gene>
<name>A0A2S7WBH8_9FLAO</name>
<dbReference type="SUPFAM" id="SSF49299">
    <property type="entry name" value="PKD domain"/>
    <property type="match status" value="1"/>
</dbReference>
<evidence type="ECO:0000313" key="3">
    <source>
        <dbReference type="EMBL" id="PQJ74611.1"/>
    </source>
</evidence>
<dbReference type="OrthoDB" id="1491323at2"/>
<proteinExistence type="predicted"/>
<dbReference type="PROSITE" id="PS51257">
    <property type="entry name" value="PROKAR_LIPOPROTEIN"/>
    <property type="match status" value="1"/>
</dbReference>
<dbReference type="RefSeq" id="WP_105045761.1">
    <property type="nucleotide sequence ID" value="NZ_CP150662.1"/>
</dbReference>
<dbReference type="SMART" id="SM00089">
    <property type="entry name" value="PKD"/>
    <property type="match status" value="1"/>
</dbReference>
<dbReference type="InterPro" id="IPR011047">
    <property type="entry name" value="Quinoprotein_ADH-like_sf"/>
</dbReference>
<dbReference type="PROSITE" id="PS50093">
    <property type="entry name" value="PKD"/>
    <property type="match status" value="1"/>
</dbReference>
<sequence length="495" mass="53258">MKKIIKTLPLIMVIFMFGMISCTHDNDVIDTKPVAAFSSEIRIVNNNTAVLGIFKDASFDQNGKIVSWHWDFGDGTTSTEQSPTHTFDLGNYTVVLTVTDNNGNVNVNEFFKVLDLTVVVEPIRLWSYDLPGSISYSSPAVSDDGTVFIGITEPNRAAGNPNFYALKNGSEVWKTLLPNGAQSDQIQSSASISNDGSIYMTSLFERFIYKINAGNGAIENSFKTNSRIRYCAPTFGLDGSVIIGNYNNNDRGVRNLNPDLATENWIFGVGINFNATATIATDGTIYIGAMNGFLYAINPDGTEKWNVKYGTWTATTPAIGADGTIYFAGEGNADNPTFKGILSAYNPVDGSLKWTVGLTEKVNHGGPAIAPDGTIYLGGHDKQMVAYNPDGTQKWVYPVDSPIEVVPAIDNDGNIYFGDTGGSFHVVSPEGEKKWKVTKLGDQITSAAAIGNDGTIYVGANQAGIGKLYALKTNATGLATSGWPMFAKNAKHSGR</sequence>
<dbReference type="InterPro" id="IPR015943">
    <property type="entry name" value="WD40/YVTN_repeat-like_dom_sf"/>
</dbReference>
<dbReference type="InterPro" id="IPR018391">
    <property type="entry name" value="PQQ_b-propeller_rpt"/>
</dbReference>
<dbReference type="Gene3D" id="2.130.10.10">
    <property type="entry name" value="YVTN repeat-like/Quinoprotein amine dehydrogenase"/>
    <property type="match status" value="2"/>
</dbReference>
<evidence type="ECO:0000256" key="1">
    <source>
        <dbReference type="SAM" id="SignalP"/>
    </source>
</evidence>
<dbReference type="InterPro" id="IPR035986">
    <property type="entry name" value="PKD_dom_sf"/>
</dbReference>